<dbReference type="AlphaFoldDB" id="A0A2B7X5D0"/>
<feature type="transmembrane region" description="Helical" evidence="2">
    <location>
        <begin position="109"/>
        <end position="132"/>
    </location>
</feature>
<comment type="caution">
    <text evidence="3">The sequence shown here is derived from an EMBL/GenBank/DDBJ whole genome shotgun (WGS) entry which is preliminary data.</text>
</comment>
<keyword evidence="2" id="KW-0812">Transmembrane</keyword>
<dbReference type="PANTHER" id="PTHR35394">
    <property type="entry name" value="DUF3176 DOMAIN-CONTAINING PROTEIN"/>
    <property type="match status" value="1"/>
</dbReference>
<keyword evidence="2" id="KW-1133">Transmembrane helix</keyword>
<feature type="transmembrane region" description="Helical" evidence="2">
    <location>
        <begin position="72"/>
        <end position="97"/>
    </location>
</feature>
<evidence type="ECO:0000313" key="4">
    <source>
        <dbReference type="Proteomes" id="UP000223968"/>
    </source>
</evidence>
<protein>
    <recommendedName>
        <fullName evidence="5">DUF3176 domain containing protein</fullName>
    </recommendedName>
</protein>
<organism evidence="3 4">
    <name type="scientific">Helicocarpus griseus UAMH5409</name>
    <dbReference type="NCBI Taxonomy" id="1447875"/>
    <lineage>
        <taxon>Eukaryota</taxon>
        <taxon>Fungi</taxon>
        <taxon>Dikarya</taxon>
        <taxon>Ascomycota</taxon>
        <taxon>Pezizomycotina</taxon>
        <taxon>Eurotiomycetes</taxon>
        <taxon>Eurotiomycetidae</taxon>
        <taxon>Onygenales</taxon>
        <taxon>Ajellomycetaceae</taxon>
        <taxon>Helicocarpus</taxon>
    </lineage>
</organism>
<sequence length="610" mass="67202">MSSSYLSLHSTEPNQDVELKSPLHSAVEDNNNNSDNNNSPGEDFHVRSGNYDDDPVNRGARRGWYSGLVLDWWFWEIGACVLSFLAIGATIAVLAAYSGDKVPELPEHISLNAIISVLANVAKASILVAVAASISQLKWLWLQDTRSLYDLQIFDDASRGPLGAIHMAFYLRGRHLVSLGALIAVLAMVLEPFMQQLTVYQVEVVYKESDEASVLRTDNVTYMAQGAGDRQMGVFLEQGVMNAIYNGDSTPRMEPSCPTGNCTWPAFHSLGICSRCVDMADKVKLEGACTPGDFLEMEKNCTISFQHGAPVVNAYDGVGAATYISWLLNYTPDHGSYYTAAAPAIEGTYADVQNPLFALGWLEIDYSSLANNTPISRAMECMFTYCLELHNVSVKFGAPVTEIKPTHLASMDKNTGWNVTAPLFPEKANANITFIVDADAGHSVWQSLSQSILGNATTWPPSTDFFIPSNIFIGLSRTVDDKVHMMEIIARSLTDSLLKPRNQKVLGLAGVPEQIIQIRWWWISLPLFVVFVTMLFLYLVMSRTSRAKAKVWKSSALALLYHGLDRPAEGNFAVNSVSEMMHDAARVRARLAASGDDGWKLQQVDRGRYG</sequence>
<proteinExistence type="predicted"/>
<accession>A0A2B7X5D0</accession>
<feature type="transmembrane region" description="Helical" evidence="2">
    <location>
        <begin position="520"/>
        <end position="540"/>
    </location>
</feature>
<dbReference type="InterPro" id="IPR021514">
    <property type="entry name" value="DUF3176"/>
</dbReference>
<feature type="region of interest" description="Disordered" evidence="1">
    <location>
        <begin position="25"/>
        <end position="50"/>
    </location>
</feature>
<dbReference type="EMBL" id="PDNB01000140">
    <property type="protein sequence ID" value="PGH04099.1"/>
    <property type="molecule type" value="Genomic_DNA"/>
</dbReference>
<keyword evidence="2" id="KW-0472">Membrane</keyword>
<reference evidence="3 4" key="1">
    <citation type="submission" date="2017-10" db="EMBL/GenBank/DDBJ databases">
        <title>Comparative genomics in systemic dimorphic fungi from Ajellomycetaceae.</title>
        <authorList>
            <person name="Munoz J.F."/>
            <person name="Mcewen J.G."/>
            <person name="Clay O.K."/>
            <person name="Cuomo C.A."/>
        </authorList>
    </citation>
    <scope>NUCLEOTIDE SEQUENCE [LARGE SCALE GENOMIC DNA]</scope>
    <source>
        <strain evidence="3 4">UAMH5409</strain>
    </source>
</reference>
<dbReference type="STRING" id="1447875.A0A2B7X5D0"/>
<evidence type="ECO:0000313" key="3">
    <source>
        <dbReference type="EMBL" id="PGH04099.1"/>
    </source>
</evidence>
<gene>
    <name evidence="3" type="ORF">AJ79_07199</name>
</gene>
<evidence type="ECO:0000256" key="2">
    <source>
        <dbReference type="SAM" id="Phobius"/>
    </source>
</evidence>
<dbReference type="PANTHER" id="PTHR35394:SF5">
    <property type="entry name" value="DUF3176 DOMAIN-CONTAINING PROTEIN"/>
    <property type="match status" value="1"/>
</dbReference>
<keyword evidence="4" id="KW-1185">Reference proteome</keyword>
<feature type="compositionally biased region" description="Low complexity" evidence="1">
    <location>
        <begin position="29"/>
        <end position="39"/>
    </location>
</feature>
<feature type="transmembrane region" description="Helical" evidence="2">
    <location>
        <begin position="176"/>
        <end position="194"/>
    </location>
</feature>
<name>A0A2B7X5D0_9EURO</name>
<evidence type="ECO:0008006" key="5">
    <source>
        <dbReference type="Google" id="ProtNLM"/>
    </source>
</evidence>
<dbReference type="OrthoDB" id="5376804at2759"/>
<dbReference type="Pfam" id="PF11374">
    <property type="entry name" value="DUF3176"/>
    <property type="match status" value="1"/>
</dbReference>
<evidence type="ECO:0000256" key="1">
    <source>
        <dbReference type="SAM" id="MobiDB-lite"/>
    </source>
</evidence>
<dbReference type="Proteomes" id="UP000223968">
    <property type="component" value="Unassembled WGS sequence"/>
</dbReference>